<feature type="domain" description="AB hydrolase-1" evidence="1">
    <location>
        <begin position="79"/>
        <end position="291"/>
    </location>
</feature>
<dbReference type="RefSeq" id="XP_017995579.1">
    <property type="nucleotide sequence ID" value="XM_018144944.1"/>
</dbReference>
<dbReference type="Gene3D" id="3.40.50.1820">
    <property type="entry name" value="alpha/beta hydrolase"/>
    <property type="match status" value="1"/>
</dbReference>
<dbReference type="VEuPathDB" id="FungiDB:AB675_4781"/>
<dbReference type="InterPro" id="IPR050228">
    <property type="entry name" value="Carboxylesterase_BioH"/>
</dbReference>
<dbReference type="Proteomes" id="UP000038010">
    <property type="component" value="Unassembled WGS sequence"/>
</dbReference>
<accession>A0A0N1HLV6</accession>
<gene>
    <name evidence="2" type="ORF">AB675_4781</name>
</gene>
<dbReference type="STRING" id="1664694.A0A0N1HLV6"/>
<evidence type="ECO:0000313" key="2">
    <source>
        <dbReference type="EMBL" id="KPI35616.1"/>
    </source>
</evidence>
<name>A0A0N1HLV6_9EURO</name>
<dbReference type="PANTHER" id="PTHR43194">
    <property type="entry name" value="HYDROLASE ALPHA/BETA FOLD FAMILY"/>
    <property type="match status" value="1"/>
</dbReference>
<sequence>MSRKATTDARITQGRLQDICRIFPYSTSSINSPVRFAYFCLFAADQQYCAITSNPRAMSLQYISGTPSTAAQLRGVVTILIHGGALSSSMYRTSTPFLKTPWIAVDLPGHGKSVDLGPFTFARSTELLSNFLKDLRLSDEYRGHKIALVGISLGGQAVLDLVLEQPELVDTAIISGVSIHPPDDRAAWEMPHMPSDQEWIDAMAKDIGIVGMDAAGAIQQESFAFSIDERPRQQAYPPMLVCVGEHDVAMATRDFAELVHVVKDLNQNSEGSQLPGAWHNHSIDIPEQFAEIVNTWTEKGVDGTEGPAFVRTGA</sequence>
<dbReference type="Pfam" id="PF12697">
    <property type="entry name" value="Abhydrolase_6"/>
    <property type="match status" value="1"/>
</dbReference>
<dbReference type="EMBL" id="LFJN01000038">
    <property type="protein sequence ID" value="KPI35616.1"/>
    <property type="molecule type" value="Genomic_DNA"/>
</dbReference>
<evidence type="ECO:0000259" key="1">
    <source>
        <dbReference type="Pfam" id="PF12697"/>
    </source>
</evidence>
<reference evidence="2 3" key="1">
    <citation type="submission" date="2015-06" db="EMBL/GenBank/DDBJ databases">
        <title>Draft genome of the ant-associated black yeast Phialophora attae CBS 131958.</title>
        <authorList>
            <person name="Moreno L.F."/>
            <person name="Stielow B.J."/>
            <person name="de Hoog S."/>
            <person name="Vicente V.A."/>
            <person name="Weiss V.A."/>
            <person name="de Vries M."/>
            <person name="Cruz L.M."/>
            <person name="Souza E.M."/>
        </authorList>
    </citation>
    <scope>NUCLEOTIDE SEQUENCE [LARGE SCALE GENOMIC DNA]</scope>
    <source>
        <strain evidence="2 3">CBS 131958</strain>
    </source>
</reference>
<dbReference type="InterPro" id="IPR029058">
    <property type="entry name" value="AB_hydrolase_fold"/>
</dbReference>
<dbReference type="InterPro" id="IPR000073">
    <property type="entry name" value="AB_hydrolase_1"/>
</dbReference>
<evidence type="ECO:0000313" key="3">
    <source>
        <dbReference type="Proteomes" id="UP000038010"/>
    </source>
</evidence>
<dbReference type="PANTHER" id="PTHR43194:SF2">
    <property type="entry name" value="PEROXISOMAL MEMBRANE PROTEIN LPX1"/>
    <property type="match status" value="1"/>
</dbReference>
<keyword evidence="3" id="KW-1185">Reference proteome</keyword>
<dbReference type="OrthoDB" id="8119704at2759"/>
<dbReference type="GeneID" id="28736823"/>
<proteinExistence type="predicted"/>
<dbReference type="AlphaFoldDB" id="A0A0N1HLV6"/>
<dbReference type="SUPFAM" id="SSF53474">
    <property type="entry name" value="alpha/beta-Hydrolases"/>
    <property type="match status" value="1"/>
</dbReference>
<organism evidence="2 3">
    <name type="scientific">Cyphellophora attinorum</name>
    <dbReference type="NCBI Taxonomy" id="1664694"/>
    <lineage>
        <taxon>Eukaryota</taxon>
        <taxon>Fungi</taxon>
        <taxon>Dikarya</taxon>
        <taxon>Ascomycota</taxon>
        <taxon>Pezizomycotina</taxon>
        <taxon>Eurotiomycetes</taxon>
        <taxon>Chaetothyriomycetidae</taxon>
        <taxon>Chaetothyriales</taxon>
        <taxon>Cyphellophoraceae</taxon>
        <taxon>Cyphellophora</taxon>
    </lineage>
</organism>
<protein>
    <recommendedName>
        <fullName evidence="1">AB hydrolase-1 domain-containing protein</fullName>
    </recommendedName>
</protein>
<comment type="caution">
    <text evidence="2">The sequence shown here is derived from an EMBL/GenBank/DDBJ whole genome shotgun (WGS) entry which is preliminary data.</text>
</comment>